<dbReference type="Proteomes" id="UP000828941">
    <property type="component" value="Chromosome 7"/>
</dbReference>
<keyword evidence="2" id="KW-1185">Reference proteome</keyword>
<dbReference type="EMBL" id="CM039432">
    <property type="protein sequence ID" value="KAI4332208.1"/>
    <property type="molecule type" value="Genomic_DNA"/>
</dbReference>
<reference evidence="1 2" key="1">
    <citation type="journal article" date="2022" name="DNA Res.">
        <title>Chromosomal-level genome assembly of the orchid tree Bauhinia variegata (Leguminosae; Cercidoideae) supports the allotetraploid origin hypothesis of Bauhinia.</title>
        <authorList>
            <person name="Zhong Y."/>
            <person name="Chen Y."/>
            <person name="Zheng D."/>
            <person name="Pang J."/>
            <person name="Liu Y."/>
            <person name="Luo S."/>
            <person name="Meng S."/>
            <person name="Qian L."/>
            <person name="Wei D."/>
            <person name="Dai S."/>
            <person name="Zhou R."/>
        </authorList>
    </citation>
    <scope>NUCLEOTIDE SEQUENCE [LARGE SCALE GENOMIC DNA]</scope>
    <source>
        <strain evidence="1">BV-YZ2020</strain>
    </source>
</reference>
<evidence type="ECO:0000313" key="1">
    <source>
        <dbReference type="EMBL" id="KAI4332208.1"/>
    </source>
</evidence>
<organism evidence="1 2">
    <name type="scientific">Bauhinia variegata</name>
    <name type="common">Purple orchid tree</name>
    <name type="synonym">Phanera variegata</name>
    <dbReference type="NCBI Taxonomy" id="167791"/>
    <lineage>
        <taxon>Eukaryota</taxon>
        <taxon>Viridiplantae</taxon>
        <taxon>Streptophyta</taxon>
        <taxon>Embryophyta</taxon>
        <taxon>Tracheophyta</taxon>
        <taxon>Spermatophyta</taxon>
        <taxon>Magnoliopsida</taxon>
        <taxon>eudicotyledons</taxon>
        <taxon>Gunneridae</taxon>
        <taxon>Pentapetalae</taxon>
        <taxon>rosids</taxon>
        <taxon>fabids</taxon>
        <taxon>Fabales</taxon>
        <taxon>Fabaceae</taxon>
        <taxon>Cercidoideae</taxon>
        <taxon>Cercideae</taxon>
        <taxon>Bauhiniinae</taxon>
        <taxon>Bauhinia</taxon>
    </lineage>
</organism>
<proteinExistence type="predicted"/>
<evidence type="ECO:0000313" key="2">
    <source>
        <dbReference type="Proteomes" id="UP000828941"/>
    </source>
</evidence>
<protein>
    <submittedName>
        <fullName evidence="1">Uncharacterized protein</fullName>
    </submittedName>
</protein>
<comment type="caution">
    <text evidence="1">The sequence shown here is derived from an EMBL/GenBank/DDBJ whole genome shotgun (WGS) entry which is preliminary data.</text>
</comment>
<accession>A0ACB9N839</accession>
<sequence length="300" mass="33309">MEDSELQPVNVESPSEFQSPASPSVQLPNDLEISDLEVRFGSYSTGSPILTSSSSSVVLNIELQNTSMASSTDSSPPQLSSSSATATTENFNYSLPRFYYRPYDPDLDISNYHYYQDNYCVGWIWRPPWNQQYLEITQFVCIRSSDKVVRVDFHIEKHDVWCQTQMMALCHCHCQEGLDGGTIAGLSVGVAALLFFVVCIFVGYYWRKKRGYGEMLSAQDMKDTTSGNVEYETFDSSGPVAGGATGITSIIVDKSVEFLYEELANATDNFSVANKIGQGGFGAVYYGELRGEKVAIKKMK</sequence>
<name>A0ACB9N839_BAUVA</name>
<gene>
    <name evidence="1" type="ORF">L6164_017136</name>
</gene>